<protein>
    <submittedName>
        <fullName evidence="2">Type VI secretion system-associated protein</fullName>
    </submittedName>
</protein>
<dbReference type="NCBIfam" id="TIGR03360">
    <property type="entry name" value="VI_minor_1"/>
    <property type="match status" value="1"/>
</dbReference>
<gene>
    <name evidence="2" type="ORF">BKK50_07990</name>
</gene>
<dbReference type="Pfam" id="PF11319">
    <property type="entry name" value="VasI"/>
    <property type="match status" value="1"/>
</dbReference>
<dbReference type="Proteomes" id="UP000189433">
    <property type="component" value="Unassembled WGS sequence"/>
</dbReference>
<evidence type="ECO:0000313" key="3">
    <source>
        <dbReference type="Proteomes" id="UP000189433"/>
    </source>
</evidence>
<reference evidence="2 3" key="1">
    <citation type="submission" date="2016-10" db="EMBL/GenBank/DDBJ databases">
        <title>Rodentibacter gen. nov. and new species.</title>
        <authorList>
            <person name="Christensen H."/>
        </authorList>
    </citation>
    <scope>NUCLEOTIDE SEQUENCE [LARGE SCALE GENOMIC DNA]</scope>
    <source>
        <strain evidence="2 3">CCUG17206</strain>
    </source>
</reference>
<accession>A0A1V3IL29</accession>
<keyword evidence="3" id="KW-1185">Reference proteome</keyword>
<evidence type="ECO:0000256" key="1">
    <source>
        <dbReference type="SAM" id="SignalP"/>
    </source>
</evidence>
<dbReference type="OrthoDB" id="7831428at2"/>
<feature type="chain" id="PRO_5011962751" evidence="1">
    <location>
        <begin position="20"/>
        <end position="216"/>
    </location>
</feature>
<dbReference type="EMBL" id="MLHJ01000073">
    <property type="protein sequence ID" value="OOF41934.1"/>
    <property type="molecule type" value="Genomic_DNA"/>
</dbReference>
<keyword evidence="1" id="KW-0732">Signal</keyword>
<proteinExistence type="predicted"/>
<comment type="caution">
    <text evidence="2">The sequence shown here is derived from an EMBL/GenBank/DDBJ whole genome shotgun (WGS) entry which is preliminary data.</text>
</comment>
<evidence type="ECO:0000313" key="2">
    <source>
        <dbReference type="EMBL" id="OOF41934.1"/>
    </source>
</evidence>
<organism evidence="2 3">
    <name type="scientific">Rodentibacter rarus</name>
    <dbReference type="NCBI Taxonomy" id="1908260"/>
    <lineage>
        <taxon>Bacteria</taxon>
        <taxon>Pseudomonadati</taxon>
        <taxon>Pseudomonadota</taxon>
        <taxon>Gammaproteobacteria</taxon>
        <taxon>Pasteurellales</taxon>
        <taxon>Pasteurellaceae</taxon>
        <taxon>Rodentibacter</taxon>
    </lineage>
</organism>
<feature type="signal peptide" evidence="1">
    <location>
        <begin position="1"/>
        <end position="19"/>
    </location>
</feature>
<name>A0A1V3IL29_9PAST</name>
<dbReference type="InterPro" id="IPR017738">
    <property type="entry name" value="T6SS-assoc_VCA0118"/>
</dbReference>
<dbReference type="STRING" id="1908260.BKK50_07990"/>
<dbReference type="AlphaFoldDB" id="A0A1V3IL29"/>
<sequence length="216" mass="24604">MYLKLIPLALVLSVSTSWANESTSTNVLQAMQQCRAISSVFERLSCYDHIETGDKMTALSTSEVKGEAWNRAQTQEKTRETQNLQFILTQTEPPNSRVILTTPALGYPNSRPILMLSCIDNITRLQIALPTSIGKQSNIAVRLNTERHQFSSQWFVREEGFLLEASRGLEGIKEIQQLFHAIRLKIQLENNEFNDLVFNIEQLEAEIKPLRAACHW</sequence>
<dbReference type="RefSeq" id="WP_077417077.1">
    <property type="nucleotide sequence ID" value="NZ_MLHI01000017.1"/>
</dbReference>